<accession>A0A1S7SAJ7</accession>
<name>A0A1S7SAJ7_9HYPH</name>
<dbReference type="Proteomes" id="UP000191988">
    <property type="component" value="Unassembled WGS sequence"/>
</dbReference>
<dbReference type="AlphaFoldDB" id="A0A1S7SAJ7"/>
<dbReference type="SUPFAM" id="SSF50974">
    <property type="entry name" value="Nitrous oxide reductase, N-terminal domain"/>
    <property type="match status" value="1"/>
</dbReference>
<gene>
    <name evidence="4" type="ORF">AGR3A_pa70050</name>
</gene>
<dbReference type="Gene3D" id="2.130.10.10">
    <property type="entry name" value="YVTN repeat-like/Quinoprotein amine dehydrogenase"/>
    <property type="match status" value="2"/>
</dbReference>
<keyword evidence="5" id="KW-1185">Reference proteome</keyword>
<keyword evidence="2" id="KW-0472">Membrane</keyword>
<evidence type="ECO:0000259" key="3">
    <source>
        <dbReference type="Pfam" id="PF21783"/>
    </source>
</evidence>
<reference evidence="5" key="1">
    <citation type="submission" date="2016-01" db="EMBL/GenBank/DDBJ databases">
        <authorList>
            <person name="Regsiter A."/>
            <person name="william w."/>
        </authorList>
    </citation>
    <scope>NUCLEOTIDE SEQUENCE [LARGE SCALE GENOMIC DNA]</scope>
    <source>
        <strain evidence="5">CFBP 6623</strain>
    </source>
</reference>
<dbReference type="InterPro" id="IPR051200">
    <property type="entry name" value="Host-pathogen_enzymatic-act"/>
</dbReference>
<keyword evidence="2" id="KW-0812">Transmembrane</keyword>
<dbReference type="PANTHER" id="PTHR47197">
    <property type="entry name" value="PROTEIN NIRF"/>
    <property type="match status" value="1"/>
</dbReference>
<dbReference type="InterPro" id="IPR015943">
    <property type="entry name" value="WD40/YVTN_repeat-like_dom_sf"/>
</dbReference>
<evidence type="ECO:0000256" key="2">
    <source>
        <dbReference type="SAM" id="Phobius"/>
    </source>
</evidence>
<dbReference type="Pfam" id="PF21783">
    <property type="entry name" value="YNCE"/>
    <property type="match status" value="2"/>
</dbReference>
<evidence type="ECO:0000313" key="4">
    <source>
        <dbReference type="EMBL" id="CUX65250.1"/>
    </source>
</evidence>
<keyword evidence="2" id="KW-1133">Transmembrane helix</keyword>
<keyword evidence="1" id="KW-0732">Signal</keyword>
<sequence>MLEQPARLRAEELNTMLKTHSTRSISITAAVLTATAIRRRAAMLAFATASALVLAIPFAATVRAEPAATGFVYTADEFGNTVSRIDLTTEKIDIVPVPITPHNVQFVSGKDLVLAVGLPVAGKAEDAHASNGAGHGGDGHGDAAVAGQLIVLDAADISSGVKASIPVGGHPAHVIADAQGNRAYVSNSEDDSLSVVDLAKGEVVATVGTGDYPHGLRMSPDGSAIYVANVQDGTVSVIDTTALSEVARIKVGVAPVQVGFTPDGKRVYVSLRDENKVAVIDTQSREVIARINVGRSPIQVYATPDGRLVYVANQGTETEPDETVSVIDVVGGNVVKTIQTDKGAHGVTVVADGAFVFVTNIVAGTVSQIDVGSQSVVKTYAVGKGPNGVTYQAQ</sequence>
<evidence type="ECO:0000256" key="1">
    <source>
        <dbReference type="ARBA" id="ARBA00022729"/>
    </source>
</evidence>
<dbReference type="NCBIfam" id="TIGR02276">
    <property type="entry name" value="beta_rpt_yvtn"/>
    <property type="match status" value="3"/>
</dbReference>
<feature type="transmembrane region" description="Helical" evidence="2">
    <location>
        <begin position="41"/>
        <end position="60"/>
    </location>
</feature>
<dbReference type="InterPro" id="IPR011045">
    <property type="entry name" value="N2O_reductase_N"/>
</dbReference>
<feature type="domain" description="YNCE-like beta-propeller" evidence="3">
    <location>
        <begin position="181"/>
        <end position="265"/>
    </location>
</feature>
<dbReference type="InterPro" id="IPR011964">
    <property type="entry name" value="YVTN_b-propeller_repeat"/>
</dbReference>
<organism evidence="4 5">
    <name type="scientific">Agrobacterium tomkonis CFBP 6623</name>
    <dbReference type="NCBI Taxonomy" id="1183432"/>
    <lineage>
        <taxon>Bacteria</taxon>
        <taxon>Pseudomonadati</taxon>
        <taxon>Pseudomonadota</taxon>
        <taxon>Alphaproteobacteria</taxon>
        <taxon>Hyphomicrobiales</taxon>
        <taxon>Rhizobiaceae</taxon>
        <taxon>Rhizobium/Agrobacterium group</taxon>
        <taxon>Agrobacterium</taxon>
        <taxon>Agrobacterium tumefaciens complex</taxon>
    </lineage>
</organism>
<proteinExistence type="predicted"/>
<evidence type="ECO:0000313" key="5">
    <source>
        <dbReference type="Proteomes" id="UP000191988"/>
    </source>
</evidence>
<dbReference type="PANTHER" id="PTHR47197:SF3">
    <property type="entry name" value="DIHYDRO-HEME D1 DEHYDROGENASE"/>
    <property type="match status" value="1"/>
</dbReference>
<protein>
    <submittedName>
        <fullName evidence="4">40-residue YVTN family beta-propeller repeat protein</fullName>
    </submittedName>
</protein>
<feature type="domain" description="YNCE-like beta-propeller" evidence="3">
    <location>
        <begin position="267"/>
        <end position="389"/>
    </location>
</feature>
<dbReference type="STRING" id="1183432.AGR3A_pa70050"/>
<dbReference type="EMBL" id="FBWK01000071">
    <property type="protein sequence ID" value="CUX65250.1"/>
    <property type="molecule type" value="Genomic_DNA"/>
</dbReference>
<dbReference type="InterPro" id="IPR048433">
    <property type="entry name" value="YNCE-like_beta-prop"/>
</dbReference>